<feature type="region of interest" description="Disordered" evidence="1">
    <location>
        <begin position="182"/>
        <end position="209"/>
    </location>
</feature>
<accession>A0ABT6ZJH0</accession>
<dbReference type="RefSeq" id="WP_283713989.1">
    <property type="nucleotide sequence ID" value="NZ_JASJEW010000008.1"/>
</dbReference>
<feature type="signal peptide" evidence="2">
    <location>
        <begin position="1"/>
        <end position="22"/>
    </location>
</feature>
<comment type="caution">
    <text evidence="4">The sequence shown here is derived from an EMBL/GenBank/DDBJ whole genome shotgun (WGS) entry which is preliminary data.</text>
</comment>
<dbReference type="Proteomes" id="UP001431693">
    <property type="component" value="Unassembled WGS sequence"/>
</dbReference>
<evidence type="ECO:0000313" key="5">
    <source>
        <dbReference type="Proteomes" id="UP001431693"/>
    </source>
</evidence>
<dbReference type="PROSITE" id="PS51257">
    <property type="entry name" value="PROKAR_LIPOPROTEIN"/>
    <property type="match status" value="1"/>
</dbReference>
<evidence type="ECO:0000256" key="2">
    <source>
        <dbReference type="SAM" id="SignalP"/>
    </source>
</evidence>
<name>A0ABT6ZJH0_9ACTN</name>
<dbReference type="Gene3D" id="1.10.10.10">
    <property type="entry name" value="Winged helix-like DNA-binding domain superfamily/Winged helix DNA-binding domain"/>
    <property type="match status" value="2"/>
</dbReference>
<reference evidence="4" key="1">
    <citation type="submission" date="2023-05" db="EMBL/GenBank/DDBJ databases">
        <title>[olsenella] sp. nov., isolated from a pig farm feces dump.</title>
        <authorList>
            <person name="Chang Y.-H."/>
        </authorList>
    </citation>
    <scope>NUCLEOTIDE SEQUENCE</scope>
    <source>
        <strain evidence="4">YH-ols2217</strain>
    </source>
</reference>
<evidence type="ECO:0000313" key="4">
    <source>
        <dbReference type="EMBL" id="MDJ1129200.1"/>
    </source>
</evidence>
<feature type="chain" id="PRO_5046626946" evidence="2">
    <location>
        <begin position="23"/>
        <end position="307"/>
    </location>
</feature>
<feature type="domain" description="Putative host cell surface-exposed lipoprotein Ltp-like HTH region" evidence="3">
    <location>
        <begin position="258"/>
        <end position="305"/>
    </location>
</feature>
<keyword evidence="2" id="KW-0732">Signal</keyword>
<proteinExistence type="predicted"/>
<organism evidence="4 5">
    <name type="scientific">Kribbibacterium absianum</name>
    <dbReference type="NCBI Taxonomy" id="3044210"/>
    <lineage>
        <taxon>Bacteria</taxon>
        <taxon>Bacillati</taxon>
        <taxon>Actinomycetota</taxon>
        <taxon>Coriobacteriia</taxon>
        <taxon>Coriobacteriales</taxon>
        <taxon>Kribbibacteriaceae</taxon>
        <taxon>Kribbibacterium</taxon>
    </lineage>
</organism>
<gene>
    <name evidence="4" type="ORF">QJ043_03765</name>
</gene>
<dbReference type="InterPro" id="IPR036388">
    <property type="entry name" value="WH-like_DNA-bd_sf"/>
</dbReference>
<keyword evidence="4" id="KW-0449">Lipoprotein</keyword>
<dbReference type="InterPro" id="IPR011434">
    <property type="entry name" value="Ltp-like_HTH"/>
</dbReference>
<evidence type="ECO:0000256" key="1">
    <source>
        <dbReference type="SAM" id="MobiDB-lite"/>
    </source>
</evidence>
<keyword evidence="5" id="KW-1185">Reference proteome</keyword>
<dbReference type="Pfam" id="PF07553">
    <property type="entry name" value="Lipoprotein_Ltp"/>
    <property type="match status" value="2"/>
</dbReference>
<evidence type="ECO:0000259" key="3">
    <source>
        <dbReference type="Pfam" id="PF07553"/>
    </source>
</evidence>
<feature type="domain" description="Putative host cell surface-exposed lipoprotein Ltp-like HTH region" evidence="3">
    <location>
        <begin position="209"/>
        <end position="255"/>
    </location>
</feature>
<protein>
    <submittedName>
        <fullName evidence="4">Ltp family lipoprotein</fullName>
    </submittedName>
</protein>
<dbReference type="EMBL" id="JASJEX010000002">
    <property type="protein sequence ID" value="MDJ1129200.1"/>
    <property type="molecule type" value="Genomic_DNA"/>
</dbReference>
<sequence length="307" mass="33323">MKRALTLLVATTLSVGMVGCSAIPSAGTPNPTAQAPKAEETQLQQLEGDAVTLQVPASWTVDETYDVSAVLVTPDTFDGYLMYNAKIRPLSMFSNADECLESLRYLDPSVGDVVTSEVLPSGAETFLCETQATDDKQSRGFVAVLMSGDRADVVHIGCAGDEYEAHKDEMLKVMSSIALKDGQKPSFKPAGETESEGSAQEPTAPATPEQEQALELAEGYLRVKGYSKKRLLHQLTSEHGEGLPEDVAQYAVDHLNVDWKEQAYRAGGTILTYGSYSKQELYDRLTSETGDQFTPEEAQYAVDKLFS</sequence>